<dbReference type="RefSeq" id="WP_121894391.1">
    <property type="nucleotide sequence ID" value="NZ_PENI01000037.1"/>
</dbReference>
<comment type="caution">
    <text evidence="1">The sequence shown here is derived from an EMBL/GenBank/DDBJ whole genome shotgun (WGS) entry which is preliminary data.</text>
</comment>
<accession>A0A3M0HXR4</accession>
<evidence type="ECO:0000313" key="1">
    <source>
        <dbReference type="EMBL" id="RMB80850.1"/>
    </source>
</evidence>
<keyword evidence="2" id="KW-1185">Reference proteome</keyword>
<name>A0A3M0HXR4_9ACTN</name>
<protein>
    <submittedName>
        <fullName evidence="1">Uncharacterized protein</fullName>
    </submittedName>
</protein>
<dbReference type="EMBL" id="PENI01000037">
    <property type="protein sequence ID" value="RMB80850.1"/>
    <property type="molecule type" value="Genomic_DNA"/>
</dbReference>
<dbReference type="AlphaFoldDB" id="A0A3M0HXR4"/>
<evidence type="ECO:0000313" key="2">
    <source>
        <dbReference type="Proteomes" id="UP000270471"/>
    </source>
</evidence>
<reference evidence="1 2" key="1">
    <citation type="submission" date="2017-11" db="EMBL/GenBank/DDBJ databases">
        <title>Draft genome of actinobacteria isolated from guarana (Paullinia cupana (Mart.) Ducke.</title>
        <authorList>
            <person name="Siqueira K.A."/>
            <person name="Liotti R.G."/>
            <person name="Mendes T.A.O."/>
            <person name="Soares M.A."/>
        </authorList>
    </citation>
    <scope>NUCLEOTIDE SEQUENCE [LARGE SCALE GENOMIC DNA]</scope>
    <source>
        <strain evidence="1 2">193</strain>
    </source>
</reference>
<dbReference type="OrthoDB" id="5189174at2"/>
<gene>
    <name evidence="1" type="ORF">CTZ28_38205</name>
</gene>
<sequence>MTAPHHVPGVHSVIGVDAGTASLREADHLVHRLTDGLGLPEGTVACTHLIRTAERRGTTVSFALPDAAAARAAWQRLTELADPDPDLGAVLGELTHGSATSASTAAPGAAEHARLSGGRAVLYPGADRLTGTVALAELLATTAIERVVVVGAPFADGPDPETPVLTRDHVRPEWREGRLTLALVPAAGGTLAPFEVPNPTPCCADHG</sequence>
<organism evidence="1 2">
    <name type="scientific">Streptomyces shenzhenensis</name>
    <dbReference type="NCBI Taxonomy" id="943815"/>
    <lineage>
        <taxon>Bacteria</taxon>
        <taxon>Bacillati</taxon>
        <taxon>Actinomycetota</taxon>
        <taxon>Actinomycetes</taxon>
        <taxon>Kitasatosporales</taxon>
        <taxon>Streptomycetaceae</taxon>
        <taxon>Streptomyces</taxon>
    </lineage>
</organism>
<dbReference type="Proteomes" id="UP000270471">
    <property type="component" value="Unassembled WGS sequence"/>
</dbReference>
<proteinExistence type="predicted"/>